<dbReference type="GO" id="GO:0005886">
    <property type="term" value="C:plasma membrane"/>
    <property type="evidence" value="ECO:0007669"/>
    <property type="project" value="UniProtKB-SubCell"/>
</dbReference>
<keyword evidence="3 6" id="KW-0812">Transmembrane</keyword>
<evidence type="ECO:0000313" key="9">
    <source>
        <dbReference type="Proteomes" id="UP000290408"/>
    </source>
</evidence>
<protein>
    <recommendedName>
        <fullName evidence="7">ABC3 transporter permease C-terminal domain-containing protein</fullName>
    </recommendedName>
</protein>
<evidence type="ECO:0000313" key="8">
    <source>
        <dbReference type="EMBL" id="QBF45220.1"/>
    </source>
</evidence>
<dbReference type="OrthoDB" id="3654456at2"/>
<dbReference type="EMBL" id="CP036164">
    <property type="protein sequence ID" value="QBF45220.1"/>
    <property type="molecule type" value="Genomic_DNA"/>
</dbReference>
<evidence type="ECO:0000256" key="6">
    <source>
        <dbReference type="SAM" id="Phobius"/>
    </source>
</evidence>
<feature type="transmembrane region" description="Helical" evidence="6">
    <location>
        <begin position="253"/>
        <end position="277"/>
    </location>
</feature>
<proteinExistence type="predicted"/>
<dbReference type="RefSeq" id="WP_130628460.1">
    <property type="nucleotide sequence ID" value="NZ_CP036164.1"/>
</dbReference>
<sequence length="496" mass="51556">MSLSWVEATRLASKGGPADRLRRWLIAGCAALGTLLTSAIVSIPSFWSSNDSVSVESMLGFVVGDRDIGIGAMVGLSLLVVIVIHLTATAAAFGAPARDRRLAAMRAAGATGDDVSAVQRVEAHMWSLPGVLVGLGLFYLLMSVVVPRFTVAFVQGYDDEARVEQLPVLIMKDWPHPLAVVGAALLVPILLAWIVPMVGRTPGTGSAIRREGRAHRSPWVAITLVGTYIAAIVIVVGLLVLVRLQESAMAQAAMAGVLMVTPLVLVLNVVATLAWSAEGLTSWMGRLLCGRSSATSVLAGRMMQARPSLATRTAVSLVLVALVGGLAVSLRSSAGSVTVHNAEVNGYSADEFGGVLPFDVVYFTASVDAVQVLTVVAGCLGAVGFLVAVADQVSRRGSGLARQVALGVPRGVLRRSLVIEVVAPVSVMVSIAMAVGVAAPMGLAMSASDAVIVDAMHWGRLAGLWVLLVGGATLAAWVGGFALPRTSDPQRIRDRE</sequence>
<feature type="transmembrane region" description="Helical" evidence="6">
    <location>
        <begin position="219"/>
        <end position="241"/>
    </location>
</feature>
<feature type="transmembrane region" description="Helical" evidence="6">
    <location>
        <begin position="68"/>
        <end position="95"/>
    </location>
</feature>
<evidence type="ECO:0000256" key="1">
    <source>
        <dbReference type="ARBA" id="ARBA00004651"/>
    </source>
</evidence>
<evidence type="ECO:0000259" key="7">
    <source>
        <dbReference type="Pfam" id="PF02687"/>
    </source>
</evidence>
<organism evidence="8 9">
    <name type="scientific">Janibacter limosus</name>
    <dbReference type="NCBI Taxonomy" id="53458"/>
    <lineage>
        <taxon>Bacteria</taxon>
        <taxon>Bacillati</taxon>
        <taxon>Actinomycetota</taxon>
        <taxon>Actinomycetes</taxon>
        <taxon>Micrococcales</taxon>
        <taxon>Intrasporangiaceae</taxon>
        <taxon>Janibacter</taxon>
    </lineage>
</organism>
<evidence type="ECO:0000256" key="3">
    <source>
        <dbReference type="ARBA" id="ARBA00022692"/>
    </source>
</evidence>
<keyword evidence="4 6" id="KW-1133">Transmembrane helix</keyword>
<feature type="transmembrane region" description="Helical" evidence="6">
    <location>
        <begin position="462"/>
        <end position="483"/>
    </location>
</feature>
<keyword evidence="5 6" id="KW-0472">Membrane</keyword>
<evidence type="ECO:0000256" key="5">
    <source>
        <dbReference type="ARBA" id="ARBA00023136"/>
    </source>
</evidence>
<dbReference type="InterPro" id="IPR003838">
    <property type="entry name" value="ABC3_permease_C"/>
</dbReference>
<dbReference type="Pfam" id="PF02687">
    <property type="entry name" value="FtsX"/>
    <property type="match status" value="1"/>
</dbReference>
<feature type="transmembrane region" description="Helical" evidence="6">
    <location>
        <begin position="174"/>
        <end position="198"/>
    </location>
</feature>
<feature type="domain" description="ABC3 transporter permease C-terminal" evidence="7">
    <location>
        <begin position="76"/>
        <end position="194"/>
    </location>
</feature>
<dbReference type="AlphaFoldDB" id="A0A4P6MUN4"/>
<dbReference type="KEGG" id="jli:EXU32_02410"/>
<feature type="transmembrane region" description="Helical" evidence="6">
    <location>
        <begin position="417"/>
        <end position="442"/>
    </location>
</feature>
<comment type="subcellular location">
    <subcellularLocation>
        <location evidence="1">Cell membrane</location>
        <topology evidence="1">Multi-pass membrane protein</topology>
    </subcellularLocation>
</comment>
<feature type="transmembrane region" description="Helical" evidence="6">
    <location>
        <begin position="24"/>
        <end position="48"/>
    </location>
</feature>
<feature type="transmembrane region" description="Helical" evidence="6">
    <location>
        <begin position="369"/>
        <end position="390"/>
    </location>
</feature>
<accession>A0A4P6MUN4</accession>
<name>A0A4P6MUN4_9MICO</name>
<gene>
    <name evidence="8" type="ORF">EXU32_02410</name>
</gene>
<feature type="transmembrane region" description="Helical" evidence="6">
    <location>
        <begin position="130"/>
        <end position="154"/>
    </location>
</feature>
<evidence type="ECO:0000256" key="4">
    <source>
        <dbReference type="ARBA" id="ARBA00022989"/>
    </source>
</evidence>
<reference evidence="8 9" key="1">
    <citation type="submission" date="2019-02" db="EMBL/GenBank/DDBJ databases">
        <title>Genomic data mining of an Antarctic deep-sea actinobacterium, Janibacterlimosus P3-3-X1.</title>
        <authorList>
            <person name="Liao L."/>
            <person name="Chen B."/>
        </authorList>
    </citation>
    <scope>NUCLEOTIDE SEQUENCE [LARGE SCALE GENOMIC DNA]</scope>
    <source>
        <strain evidence="8 9">P3-3-X1</strain>
    </source>
</reference>
<evidence type="ECO:0000256" key="2">
    <source>
        <dbReference type="ARBA" id="ARBA00022475"/>
    </source>
</evidence>
<feature type="transmembrane region" description="Helical" evidence="6">
    <location>
        <begin position="309"/>
        <end position="330"/>
    </location>
</feature>
<dbReference type="Proteomes" id="UP000290408">
    <property type="component" value="Chromosome"/>
</dbReference>
<keyword evidence="2" id="KW-1003">Cell membrane</keyword>
<keyword evidence="9" id="KW-1185">Reference proteome</keyword>